<keyword evidence="5" id="KW-1133">Transmembrane helix</keyword>
<gene>
    <name evidence="7" type="ORF">C6Y08_00785</name>
    <name evidence="8" type="ORF">D6U18_14815</name>
</gene>
<dbReference type="EMBL" id="PVOB01000008">
    <property type="protein sequence ID" value="PRO96179.1"/>
    <property type="molecule type" value="Genomic_DNA"/>
</dbReference>
<dbReference type="InterPro" id="IPR028082">
    <property type="entry name" value="Peripla_BP_I"/>
</dbReference>
<feature type="transmembrane region" description="Helical" evidence="5">
    <location>
        <begin position="60"/>
        <end position="80"/>
    </location>
</feature>
<evidence type="ECO:0000256" key="2">
    <source>
        <dbReference type="ARBA" id="ARBA00023015"/>
    </source>
</evidence>
<keyword evidence="5" id="KW-0472">Membrane</keyword>
<organism evidence="8 10">
    <name type="scientific">Lactiplantibacillus pentosus</name>
    <name type="common">Lactobacillus pentosus</name>
    <dbReference type="NCBI Taxonomy" id="1589"/>
    <lineage>
        <taxon>Bacteria</taxon>
        <taxon>Bacillati</taxon>
        <taxon>Bacillota</taxon>
        <taxon>Bacilli</taxon>
        <taxon>Lactobacillales</taxon>
        <taxon>Lactobacillaceae</taxon>
        <taxon>Lactiplantibacillus</taxon>
    </lineage>
</organism>
<evidence type="ECO:0000256" key="3">
    <source>
        <dbReference type="ARBA" id="ARBA00023125"/>
    </source>
</evidence>
<dbReference type="GO" id="GO:0006355">
    <property type="term" value="P:regulation of DNA-templated transcription"/>
    <property type="evidence" value="ECO:0007669"/>
    <property type="project" value="UniProtKB-ARBA"/>
</dbReference>
<dbReference type="AlphaFoldDB" id="A0ABD7ILZ9"/>
<dbReference type="PROSITE" id="PS50932">
    <property type="entry name" value="HTH_LACI_2"/>
    <property type="match status" value="1"/>
</dbReference>
<dbReference type="SMART" id="SM00354">
    <property type="entry name" value="HTH_LACI"/>
    <property type="match status" value="1"/>
</dbReference>
<accession>A0ABD7ILZ9</accession>
<evidence type="ECO:0000256" key="5">
    <source>
        <dbReference type="SAM" id="Phobius"/>
    </source>
</evidence>
<evidence type="ECO:0000313" key="10">
    <source>
        <dbReference type="Proteomes" id="UP000276249"/>
    </source>
</evidence>
<dbReference type="InterPro" id="IPR010982">
    <property type="entry name" value="Lambda_DNA-bd_dom_sf"/>
</dbReference>
<dbReference type="InterPro" id="IPR000843">
    <property type="entry name" value="HTH_LacI"/>
</dbReference>
<sequence length="335" mass="37387">MSNMNDVAKEAGVSRGTVSNYLNNRPVRSDSKASIERAIAKLNYVRNTAARDLRASKSTFVVLIIPTVWTPFFAELTYWIQKNLEGQGYKMILCISNSEFDHEREYVTMAEEQRVAGIITISYSDLTQHVDAEMPLVAIEKEKTGLFPLVTSDNYAGGQLAAEAFRERDVTQYICLGFDLDSMGAMLSRQTGFTDFCNEQHLSNKVYELPSSKQGRDVLKRAMMATLQEIITDFSDQKIGIFAISDAYAKMALTLLQEMKIDVPNKVQIIGFDGGKSSQNALPELSSIRQPVELIAQTATDNLNQQIRGEGKRHPVSRDILPVSFTEGMTTVKTK</sequence>
<evidence type="ECO:0000259" key="6">
    <source>
        <dbReference type="PROSITE" id="PS50932"/>
    </source>
</evidence>
<dbReference type="CDD" id="cd01392">
    <property type="entry name" value="HTH_LacI"/>
    <property type="match status" value="1"/>
</dbReference>
<keyword evidence="3 8" id="KW-0238">DNA-binding</keyword>
<dbReference type="Proteomes" id="UP000238378">
    <property type="component" value="Unassembled WGS sequence"/>
</dbReference>
<keyword evidence="4" id="KW-0804">Transcription</keyword>
<dbReference type="Pfam" id="PF13377">
    <property type="entry name" value="Peripla_BP_3"/>
    <property type="match status" value="1"/>
</dbReference>
<protein>
    <submittedName>
        <fullName evidence="8">LacI family DNA-binding transcriptional regulator</fullName>
    </submittedName>
    <submittedName>
        <fullName evidence="7">LacI family transcriptional regulator</fullName>
    </submittedName>
</protein>
<dbReference type="Pfam" id="PF00356">
    <property type="entry name" value="LacI"/>
    <property type="match status" value="1"/>
</dbReference>
<dbReference type="SUPFAM" id="SSF53822">
    <property type="entry name" value="Periplasmic binding protein-like I"/>
    <property type="match status" value="1"/>
</dbReference>
<reference evidence="7 9" key="1">
    <citation type="submission" date="2018-03" db="EMBL/GenBank/DDBJ databases">
        <title>Draft Genome Sequences of six Lactobacillus pentosus Strains Isolated from Brines of Traditionally Fermented Spanish-Style Green Table Olives.</title>
        <authorList>
            <person name="Calero-Delgado B."/>
            <person name="Martin-Platero A.M."/>
            <person name="Perez-Pulido A.J."/>
            <person name="Benitez-Cabello A."/>
            <person name="Casimiro-Soriguer C.S."/>
            <person name="Martinez-Bueno M."/>
            <person name="Arroyo-Lopez F.N."/>
            <person name="Rodriguez-Gomez F."/>
            <person name="Bautista-Gallego J."/>
            <person name="Garrido-Fernandez A."/>
            <person name="Jimenez-Diaz R."/>
        </authorList>
    </citation>
    <scope>NUCLEOTIDE SEQUENCE [LARGE SCALE GENOMIC DNA]</scope>
    <source>
        <strain evidence="7 9">IG2</strain>
    </source>
</reference>
<dbReference type="PANTHER" id="PTHR30146:SF95">
    <property type="entry name" value="RIBOSE OPERON REPRESSOR"/>
    <property type="match status" value="1"/>
</dbReference>
<dbReference type="PROSITE" id="PS00356">
    <property type="entry name" value="HTH_LACI_1"/>
    <property type="match status" value="1"/>
</dbReference>
<dbReference type="CDD" id="cd06291">
    <property type="entry name" value="PBP1_Qymf-like"/>
    <property type="match status" value="1"/>
</dbReference>
<feature type="domain" description="HTH lacI-type" evidence="6">
    <location>
        <begin position="2"/>
        <end position="55"/>
    </location>
</feature>
<keyword evidence="9" id="KW-1185">Reference proteome</keyword>
<dbReference type="Gene3D" id="3.40.50.2300">
    <property type="match status" value="2"/>
</dbReference>
<dbReference type="SUPFAM" id="SSF47413">
    <property type="entry name" value="lambda repressor-like DNA-binding domains"/>
    <property type="match status" value="1"/>
</dbReference>
<reference evidence="8 10" key="2">
    <citation type="submission" date="2018-10" db="EMBL/GenBank/DDBJ databases">
        <title>Genome sequences of five Lactobacillus pentosus strains isolated from brines of traditionally fermented spanish-style green table olives and differences between them.</title>
        <authorList>
            <person name="Jimenez Diaz R."/>
        </authorList>
    </citation>
    <scope>NUCLEOTIDE SEQUENCE [LARGE SCALE GENOMIC DNA]</scope>
    <source>
        <strain evidence="8 10">IG10</strain>
    </source>
</reference>
<dbReference type="Proteomes" id="UP000276249">
    <property type="component" value="Unassembled WGS sequence"/>
</dbReference>
<dbReference type="RefSeq" id="WP_105960680.1">
    <property type="nucleotide sequence ID" value="NZ_JALDYT010000008.1"/>
</dbReference>
<proteinExistence type="predicted"/>
<name>A0ABD7ILZ9_LACPE</name>
<dbReference type="Gene3D" id="1.10.260.40">
    <property type="entry name" value="lambda repressor-like DNA-binding domains"/>
    <property type="match status" value="1"/>
</dbReference>
<dbReference type="PANTHER" id="PTHR30146">
    <property type="entry name" value="LACI-RELATED TRANSCRIPTIONAL REPRESSOR"/>
    <property type="match status" value="1"/>
</dbReference>
<keyword evidence="5" id="KW-0812">Transmembrane</keyword>
<dbReference type="GO" id="GO:0003677">
    <property type="term" value="F:DNA binding"/>
    <property type="evidence" value="ECO:0007669"/>
    <property type="project" value="UniProtKB-KW"/>
</dbReference>
<evidence type="ECO:0000256" key="4">
    <source>
        <dbReference type="ARBA" id="ARBA00023163"/>
    </source>
</evidence>
<keyword evidence="1" id="KW-0678">Repressor</keyword>
<evidence type="ECO:0000313" key="8">
    <source>
        <dbReference type="EMBL" id="RMW44303.1"/>
    </source>
</evidence>
<dbReference type="InterPro" id="IPR046335">
    <property type="entry name" value="LacI/GalR-like_sensor"/>
</dbReference>
<evidence type="ECO:0000256" key="1">
    <source>
        <dbReference type="ARBA" id="ARBA00022491"/>
    </source>
</evidence>
<evidence type="ECO:0000313" key="7">
    <source>
        <dbReference type="EMBL" id="PRO96179.1"/>
    </source>
</evidence>
<evidence type="ECO:0000313" key="9">
    <source>
        <dbReference type="Proteomes" id="UP000238378"/>
    </source>
</evidence>
<dbReference type="EMBL" id="RDCJ01000109">
    <property type="protein sequence ID" value="RMW44303.1"/>
    <property type="molecule type" value="Genomic_DNA"/>
</dbReference>
<comment type="caution">
    <text evidence="8">The sequence shown here is derived from an EMBL/GenBank/DDBJ whole genome shotgun (WGS) entry which is preliminary data.</text>
</comment>
<keyword evidence="2" id="KW-0805">Transcription regulation</keyword>